<evidence type="ECO:0000256" key="1">
    <source>
        <dbReference type="SAM" id="Phobius"/>
    </source>
</evidence>
<dbReference type="GO" id="GO:0034599">
    <property type="term" value="P:cellular response to oxidative stress"/>
    <property type="evidence" value="ECO:0007669"/>
    <property type="project" value="TreeGrafter"/>
</dbReference>
<dbReference type="PANTHER" id="PTHR45694:SF18">
    <property type="entry name" value="GLUTAREDOXIN-1-RELATED"/>
    <property type="match status" value="1"/>
</dbReference>
<feature type="transmembrane region" description="Helical" evidence="1">
    <location>
        <begin position="27"/>
        <end position="45"/>
    </location>
</feature>
<keyword evidence="1" id="KW-0812">Transmembrane</keyword>
<keyword evidence="1" id="KW-0472">Membrane</keyword>
<dbReference type="Proteomes" id="UP000053989">
    <property type="component" value="Unassembled WGS sequence"/>
</dbReference>
<dbReference type="EMBL" id="KN822007">
    <property type="protein sequence ID" value="KIM69262.1"/>
    <property type="molecule type" value="Genomic_DNA"/>
</dbReference>
<name>A0A0C3AWC3_9AGAM</name>
<protein>
    <submittedName>
        <fullName evidence="2">Uncharacterized protein</fullName>
    </submittedName>
</protein>
<organism evidence="2 3">
    <name type="scientific">Scleroderma citrinum Foug A</name>
    <dbReference type="NCBI Taxonomy" id="1036808"/>
    <lineage>
        <taxon>Eukaryota</taxon>
        <taxon>Fungi</taxon>
        <taxon>Dikarya</taxon>
        <taxon>Basidiomycota</taxon>
        <taxon>Agaricomycotina</taxon>
        <taxon>Agaricomycetes</taxon>
        <taxon>Agaricomycetidae</taxon>
        <taxon>Boletales</taxon>
        <taxon>Sclerodermatineae</taxon>
        <taxon>Sclerodermataceae</taxon>
        <taxon>Scleroderma</taxon>
    </lineage>
</organism>
<dbReference type="PANTHER" id="PTHR45694">
    <property type="entry name" value="GLUTAREDOXIN 2"/>
    <property type="match status" value="1"/>
</dbReference>
<dbReference type="STRING" id="1036808.A0A0C3AWC3"/>
<dbReference type="InterPro" id="IPR036249">
    <property type="entry name" value="Thioredoxin-like_sf"/>
</dbReference>
<proteinExistence type="predicted"/>
<dbReference type="SUPFAM" id="SSF52833">
    <property type="entry name" value="Thioredoxin-like"/>
    <property type="match status" value="1"/>
</dbReference>
<evidence type="ECO:0000313" key="3">
    <source>
        <dbReference type="Proteomes" id="UP000053989"/>
    </source>
</evidence>
<sequence>MSAPLLPSSVAHAMYPHKRDRARQRTTILALFALVAFSCYILFITNPSLSARSRVYGDRGALAYKDFVAMPHASSPTRRPQPIYRPVHTHSPQLVLTPSQELAALSAFLAALPHNRLPSAVNPNQPLDPQLILDFNTDSESAREELDRVVEEMWTRHPVVLFARRHSMHSRELQGTLTRMNLNPSPLVFEVDQRDDASVLTPLLTRLTGVPTLPILLIGGKPIGVGARNLESLMAEIQGLEDSGELKSMILGAGAGINPTTKSRKGK</sequence>
<evidence type="ECO:0000313" key="2">
    <source>
        <dbReference type="EMBL" id="KIM69262.1"/>
    </source>
</evidence>
<dbReference type="GO" id="GO:0015038">
    <property type="term" value="F:glutathione disulfide oxidoreductase activity"/>
    <property type="evidence" value="ECO:0007669"/>
    <property type="project" value="TreeGrafter"/>
</dbReference>
<dbReference type="Gene3D" id="3.40.30.10">
    <property type="entry name" value="Glutaredoxin"/>
    <property type="match status" value="1"/>
</dbReference>
<accession>A0A0C3AWC3</accession>
<dbReference type="OrthoDB" id="423313at2759"/>
<reference evidence="2 3" key="1">
    <citation type="submission" date="2014-04" db="EMBL/GenBank/DDBJ databases">
        <authorList>
            <consortium name="DOE Joint Genome Institute"/>
            <person name="Kuo A."/>
            <person name="Kohler A."/>
            <person name="Nagy L.G."/>
            <person name="Floudas D."/>
            <person name="Copeland A."/>
            <person name="Barry K.W."/>
            <person name="Cichocki N."/>
            <person name="Veneault-Fourrey C."/>
            <person name="LaButti K."/>
            <person name="Lindquist E.A."/>
            <person name="Lipzen A."/>
            <person name="Lundell T."/>
            <person name="Morin E."/>
            <person name="Murat C."/>
            <person name="Sun H."/>
            <person name="Tunlid A."/>
            <person name="Henrissat B."/>
            <person name="Grigoriev I.V."/>
            <person name="Hibbett D.S."/>
            <person name="Martin F."/>
            <person name="Nordberg H.P."/>
            <person name="Cantor M.N."/>
            <person name="Hua S.X."/>
        </authorList>
    </citation>
    <scope>NUCLEOTIDE SEQUENCE [LARGE SCALE GENOMIC DNA]</scope>
    <source>
        <strain evidence="2 3">Foug A</strain>
    </source>
</reference>
<gene>
    <name evidence="2" type="ORF">SCLCIDRAFT_1208690</name>
</gene>
<keyword evidence="1" id="KW-1133">Transmembrane helix</keyword>
<dbReference type="HOGENOM" id="CLU_064337_0_0_1"/>
<keyword evidence="3" id="KW-1185">Reference proteome</keyword>
<dbReference type="PROSITE" id="PS51354">
    <property type="entry name" value="GLUTAREDOXIN_2"/>
    <property type="match status" value="1"/>
</dbReference>
<dbReference type="GO" id="GO:0005737">
    <property type="term" value="C:cytoplasm"/>
    <property type="evidence" value="ECO:0007669"/>
    <property type="project" value="TreeGrafter"/>
</dbReference>
<dbReference type="InParanoid" id="A0A0C3AWC3"/>
<dbReference type="AlphaFoldDB" id="A0A0C3AWC3"/>
<reference evidence="3" key="2">
    <citation type="submission" date="2015-01" db="EMBL/GenBank/DDBJ databases">
        <title>Evolutionary Origins and Diversification of the Mycorrhizal Mutualists.</title>
        <authorList>
            <consortium name="DOE Joint Genome Institute"/>
            <consortium name="Mycorrhizal Genomics Consortium"/>
            <person name="Kohler A."/>
            <person name="Kuo A."/>
            <person name="Nagy L.G."/>
            <person name="Floudas D."/>
            <person name="Copeland A."/>
            <person name="Barry K.W."/>
            <person name="Cichocki N."/>
            <person name="Veneault-Fourrey C."/>
            <person name="LaButti K."/>
            <person name="Lindquist E.A."/>
            <person name="Lipzen A."/>
            <person name="Lundell T."/>
            <person name="Morin E."/>
            <person name="Murat C."/>
            <person name="Riley R."/>
            <person name="Ohm R."/>
            <person name="Sun H."/>
            <person name="Tunlid A."/>
            <person name="Henrissat B."/>
            <person name="Grigoriev I.V."/>
            <person name="Hibbett D.S."/>
            <person name="Martin F."/>
        </authorList>
    </citation>
    <scope>NUCLEOTIDE SEQUENCE [LARGE SCALE GENOMIC DNA]</scope>
    <source>
        <strain evidence="3">Foug A</strain>
    </source>
</reference>